<name>B9KC70_CAMLR</name>
<dbReference type="EMBL" id="CP000932">
    <property type="protein sequence ID" value="ACM64159.1"/>
    <property type="molecule type" value="Genomic_DNA"/>
</dbReference>
<proteinExistence type="predicted"/>
<keyword evidence="2" id="KW-1185">Reference proteome</keyword>
<reference evidence="1 2" key="1">
    <citation type="journal article" date="2008" name="Foodborne Pathog. Dis.">
        <title>The complete genome sequence and analysis of the human pathogen Campylobacter lari.</title>
        <authorList>
            <person name="Miller W.G."/>
            <person name="Wang G."/>
            <person name="Binnewies T.T."/>
            <person name="Parker C.T."/>
        </authorList>
    </citation>
    <scope>NUCLEOTIDE SEQUENCE [LARGE SCALE GENOMIC DNA]</scope>
    <source>
        <strain evidence="2">RM2100 / D67 / ATCC BAA-1060</strain>
    </source>
</reference>
<accession>B9KC70</accession>
<dbReference type="KEGG" id="cla:CLA_0833"/>
<gene>
    <name evidence="1" type="ordered locus">Cla_0833</name>
</gene>
<sequence length="92" mass="10778">MDYSWCDYSYLIGYVCNHKDKGNKMIRAYANTISNILSNEKSIKKDTLFKRMNIKESEFNEALNFLLDHNFVKLEAISDGLFETIIVHYEGN</sequence>
<dbReference type="STRING" id="306263.Cla_0833"/>
<evidence type="ECO:0000313" key="1">
    <source>
        <dbReference type="EMBL" id="ACM64159.1"/>
    </source>
</evidence>
<dbReference type="HOGENOM" id="CLU_186658_0_0_7"/>
<dbReference type="Proteomes" id="UP000007727">
    <property type="component" value="Chromosome"/>
</dbReference>
<evidence type="ECO:0000313" key="2">
    <source>
        <dbReference type="Proteomes" id="UP000007727"/>
    </source>
</evidence>
<organism evidence="1 2">
    <name type="scientific">Campylobacter lari (strain RM2100 / D67 / ATCC BAA-1060)</name>
    <dbReference type="NCBI Taxonomy" id="306263"/>
    <lineage>
        <taxon>Bacteria</taxon>
        <taxon>Pseudomonadati</taxon>
        <taxon>Campylobacterota</taxon>
        <taxon>Epsilonproteobacteria</taxon>
        <taxon>Campylobacterales</taxon>
        <taxon>Campylobacteraceae</taxon>
        <taxon>Campylobacter</taxon>
    </lineage>
</organism>
<dbReference type="AlphaFoldDB" id="B9KC70"/>
<protein>
    <submittedName>
        <fullName evidence="1">Uncharacterized protein</fullName>
    </submittedName>
</protein>